<sequence length="90" mass="10087">IFHLNNCSSRQCSACWLRRTHLATRTYQYLSPATSASQQTRQKIKTLQASYTVFQQTVPTDFRCSILLSPRPAMGAVSRDAQANGFLSCV</sequence>
<dbReference type="AlphaFoldDB" id="A0A061RIK1"/>
<dbReference type="EMBL" id="GBEZ01014250">
    <property type="protein sequence ID" value="JAC71813.1"/>
    <property type="molecule type" value="Transcribed_RNA"/>
</dbReference>
<evidence type="ECO:0000313" key="1">
    <source>
        <dbReference type="EMBL" id="JAC71813.1"/>
    </source>
</evidence>
<accession>A0A061RIK1</accession>
<name>A0A061RIK1_9CHLO</name>
<protein>
    <submittedName>
        <fullName evidence="1">Uncharacterized protein</fullName>
    </submittedName>
</protein>
<gene>
    <name evidence="1" type="ORF">TSPGSL018_1105</name>
</gene>
<feature type="non-terminal residue" evidence="1">
    <location>
        <position position="90"/>
    </location>
</feature>
<feature type="non-terminal residue" evidence="1">
    <location>
        <position position="1"/>
    </location>
</feature>
<organism evidence="1">
    <name type="scientific">Tetraselmis sp. GSL018</name>
    <dbReference type="NCBI Taxonomy" id="582737"/>
    <lineage>
        <taxon>Eukaryota</taxon>
        <taxon>Viridiplantae</taxon>
        <taxon>Chlorophyta</taxon>
        <taxon>core chlorophytes</taxon>
        <taxon>Chlorodendrophyceae</taxon>
        <taxon>Chlorodendrales</taxon>
        <taxon>Chlorodendraceae</taxon>
        <taxon>Tetraselmis</taxon>
    </lineage>
</organism>
<proteinExistence type="predicted"/>
<reference evidence="1" key="1">
    <citation type="submission" date="2014-05" db="EMBL/GenBank/DDBJ databases">
        <title>The transcriptome of the halophilic microalga Tetraselmis sp. GSL018 isolated from the Great Salt Lake, Utah.</title>
        <authorList>
            <person name="Jinkerson R.E."/>
            <person name="D'Adamo S."/>
            <person name="Posewitz M.C."/>
        </authorList>
    </citation>
    <scope>NUCLEOTIDE SEQUENCE</scope>
    <source>
        <strain evidence="1">GSL018</strain>
    </source>
</reference>